<organism evidence="3">
    <name type="scientific">Salvia splendens</name>
    <name type="common">Scarlet sage</name>
    <dbReference type="NCBI Taxonomy" id="180675"/>
    <lineage>
        <taxon>Eukaryota</taxon>
        <taxon>Viridiplantae</taxon>
        <taxon>Streptophyta</taxon>
        <taxon>Embryophyta</taxon>
        <taxon>Tracheophyta</taxon>
        <taxon>Spermatophyta</taxon>
        <taxon>Magnoliopsida</taxon>
        <taxon>eudicotyledons</taxon>
        <taxon>Gunneridae</taxon>
        <taxon>Pentapetalae</taxon>
        <taxon>asterids</taxon>
        <taxon>lamiids</taxon>
        <taxon>Lamiales</taxon>
        <taxon>Lamiaceae</taxon>
        <taxon>Nepetoideae</taxon>
        <taxon>Mentheae</taxon>
        <taxon>Salviinae</taxon>
        <taxon>Salvia</taxon>
        <taxon>Salvia subgen. Calosphace</taxon>
        <taxon>core Calosphace</taxon>
    </lineage>
</organism>
<feature type="transmembrane region" description="Helical" evidence="2">
    <location>
        <begin position="53"/>
        <end position="74"/>
    </location>
</feature>
<gene>
    <name evidence="3" type="ORF">SASPL_111201</name>
</gene>
<keyword evidence="2" id="KW-0812">Transmembrane</keyword>
<feature type="compositionally biased region" description="Gly residues" evidence="1">
    <location>
        <begin position="1"/>
        <end position="13"/>
    </location>
</feature>
<sequence length="127" mass="13780">MGGGGVRVRGSGGADRVQQAGGEGEVRRPLEAAQLYGGCGTWGAGGRLLAVHVIQILVEVGWVSATMGPLFYILHRLKLLRISKDDELAEITLEAQIQRMKMRQSGGVTWIYAGNDADKFWPIDLKM</sequence>
<feature type="region of interest" description="Disordered" evidence="1">
    <location>
        <begin position="1"/>
        <end position="25"/>
    </location>
</feature>
<name>A0A8X9A263_SALSN</name>
<comment type="caution">
    <text evidence="3">The sequence shown here is derived from an EMBL/GenBank/DDBJ whole genome shotgun (WGS) entry which is preliminary data.</text>
</comment>
<dbReference type="AlphaFoldDB" id="A0A8X9A263"/>
<evidence type="ECO:0000256" key="2">
    <source>
        <dbReference type="SAM" id="Phobius"/>
    </source>
</evidence>
<proteinExistence type="predicted"/>
<keyword evidence="2" id="KW-0472">Membrane</keyword>
<evidence type="ECO:0000313" key="4">
    <source>
        <dbReference type="Proteomes" id="UP000298416"/>
    </source>
</evidence>
<keyword evidence="2" id="KW-1133">Transmembrane helix</keyword>
<evidence type="ECO:0000256" key="1">
    <source>
        <dbReference type="SAM" id="MobiDB-lite"/>
    </source>
</evidence>
<reference evidence="3" key="2">
    <citation type="submission" date="2020-08" db="EMBL/GenBank/DDBJ databases">
        <title>Plant Genome Project.</title>
        <authorList>
            <person name="Zhang R.-G."/>
        </authorList>
    </citation>
    <scope>NUCLEOTIDE SEQUENCE</scope>
    <source>
        <strain evidence="3">Huo1</strain>
        <tissue evidence="3">Leaf</tissue>
    </source>
</reference>
<dbReference type="EMBL" id="PNBA02000004">
    <property type="protein sequence ID" value="KAG6426962.1"/>
    <property type="molecule type" value="Genomic_DNA"/>
</dbReference>
<accession>A0A8X9A263</accession>
<reference evidence="3" key="1">
    <citation type="submission" date="2018-01" db="EMBL/GenBank/DDBJ databases">
        <authorList>
            <person name="Mao J.F."/>
        </authorList>
    </citation>
    <scope>NUCLEOTIDE SEQUENCE</scope>
    <source>
        <strain evidence="3">Huo1</strain>
        <tissue evidence="3">Leaf</tissue>
    </source>
</reference>
<protein>
    <submittedName>
        <fullName evidence="3">Uncharacterized protein</fullName>
    </submittedName>
</protein>
<keyword evidence="4" id="KW-1185">Reference proteome</keyword>
<evidence type="ECO:0000313" key="3">
    <source>
        <dbReference type="EMBL" id="KAG6426962.1"/>
    </source>
</evidence>
<dbReference type="Proteomes" id="UP000298416">
    <property type="component" value="Unassembled WGS sequence"/>
</dbReference>